<dbReference type="GO" id="GO:0005524">
    <property type="term" value="F:ATP binding"/>
    <property type="evidence" value="ECO:0007669"/>
    <property type="project" value="UniProtKB-KW"/>
</dbReference>
<keyword evidence="8" id="KW-0418">Kinase</keyword>
<dbReference type="Pfam" id="PF12810">
    <property type="entry name" value="ALK_LTK_GRD"/>
    <property type="match status" value="1"/>
</dbReference>
<keyword evidence="3" id="KW-1003">Cell membrane</keyword>
<evidence type="ECO:0000313" key="18">
    <source>
        <dbReference type="Proteomes" id="UP000001542"/>
    </source>
</evidence>
<evidence type="ECO:0000256" key="6">
    <source>
        <dbReference type="ARBA" id="ARBA00022729"/>
    </source>
</evidence>
<dbReference type="Proteomes" id="UP000001542">
    <property type="component" value="Unassembled WGS sequence"/>
</dbReference>
<dbReference type="GO" id="GO:0004714">
    <property type="term" value="F:transmembrane receptor protein tyrosine kinase activity"/>
    <property type="evidence" value="ECO:0007669"/>
    <property type="project" value="UniProtKB-EC"/>
</dbReference>
<keyword evidence="18" id="KW-1185">Reference proteome</keyword>
<keyword evidence="4" id="KW-0808">Transferase</keyword>
<evidence type="ECO:0000256" key="15">
    <source>
        <dbReference type="ARBA" id="ARBA00023180"/>
    </source>
</evidence>
<reference evidence="17" key="2">
    <citation type="journal article" date="2007" name="Science">
        <title>Draft genome sequence of the sexually transmitted pathogen Trichomonas vaginalis.</title>
        <authorList>
            <person name="Carlton J.M."/>
            <person name="Hirt R.P."/>
            <person name="Silva J.C."/>
            <person name="Delcher A.L."/>
            <person name="Schatz M."/>
            <person name="Zhao Q."/>
            <person name="Wortman J.R."/>
            <person name="Bidwell S.L."/>
            <person name="Alsmark U.C.M."/>
            <person name="Besteiro S."/>
            <person name="Sicheritz-Ponten T."/>
            <person name="Noel C.J."/>
            <person name="Dacks J.B."/>
            <person name="Foster P.G."/>
            <person name="Simillion C."/>
            <person name="Van de Peer Y."/>
            <person name="Miranda-Saavedra D."/>
            <person name="Barton G.J."/>
            <person name="Westrop G.D."/>
            <person name="Mueller S."/>
            <person name="Dessi D."/>
            <person name="Fiori P.L."/>
            <person name="Ren Q."/>
            <person name="Paulsen I."/>
            <person name="Zhang H."/>
            <person name="Bastida-Corcuera F.D."/>
            <person name="Simoes-Barbosa A."/>
            <person name="Brown M.T."/>
            <person name="Hayes R.D."/>
            <person name="Mukherjee M."/>
            <person name="Okumura C.Y."/>
            <person name="Schneider R."/>
            <person name="Smith A.J."/>
            <person name="Vanacova S."/>
            <person name="Villalvazo M."/>
            <person name="Haas B.J."/>
            <person name="Pertea M."/>
            <person name="Feldblyum T.V."/>
            <person name="Utterback T.R."/>
            <person name="Shu C.L."/>
            <person name="Osoegawa K."/>
            <person name="de Jong P.J."/>
            <person name="Hrdy I."/>
            <person name="Horvathova L."/>
            <person name="Zubacova Z."/>
            <person name="Dolezal P."/>
            <person name="Malik S.B."/>
            <person name="Logsdon J.M. Jr."/>
            <person name="Henze K."/>
            <person name="Gupta A."/>
            <person name="Wang C.C."/>
            <person name="Dunne R.L."/>
            <person name="Upcroft J.A."/>
            <person name="Upcroft P."/>
            <person name="White O."/>
            <person name="Salzberg S.L."/>
            <person name="Tang P."/>
            <person name="Chiu C.-H."/>
            <person name="Lee Y.-S."/>
            <person name="Embley T.M."/>
            <person name="Coombs G.H."/>
            <person name="Mottram J.C."/>
            <person name="Tachezy J."/>
            <person name="Fraser-Liggett C.M."/>
            <person name="Johnson P.J."/>
        </authorList>
    </citation>
    <scope>NUCLEOTIDE SEQUENCE [LARGE SCALE GENOMIC DNA]</scope>
    <source>
        <strain evidence="17">G3</strain>
    </source>
</reference>
<dbReference type="EMBL" id="DS113823">
    <property type="protein sequence ID" value="EAX95108.1"/>
    <property type="molecule type" value="Genomic_DNA"/>
</dbReference>
<dbReference type="GO" id="GO:0005886">
    <property type="term" value="C:plasma membrane"/>
    <property type="evidence" value="ECO:0007669"/>
    <property type="project" value="UniProtKB-SubCell"/>
</dbReference>
<proteinExistence type="predicted"/>
<sequence>MVGAGGGRANSGGGATDFRVTQGEYKSRFLIAGGGGGTGSGNFGAGGGLIGGDYNNTPYTGGNQTHAGIYSNQYVGTLSGGFGYGYSASNSDSYNAGGGGGLFGGSRSAGGSGFVYSEDKTPEIENLPDSIKVDNPELSYSTNIGHGYAIITSLSPSECKCVQKCICSNEGFFLRNFHAVPFMYSYLFKS</sequence>
<keyword evidence="6" id="KW-0732">Signal</keyword>
<keyword evidence="13" id="KW-1015">Disulfide bond</keyword>
<evidence type="ECO:0000256" key="14">
    <source>
        <dbReference type="ARBA" id="ARBA00023170"/>
    </source>
</evidence>
<evidence type="ECO:0000256" key="2">
    <source>
        <dbReference type="ARBA" id="ARBA00011902"/>
    </source>
</evidence>
<keyword evidence="15" id="KW-0325">Glycoprotein</keyword>
<evidence type="ECO:0000313" key="17">
    <source>
        <dbReference type="EMBL" id="EAX95108.1"/>
    </source>
</evidence>
<keyword evidence="5" id="KW-0812">Transmembrane</keyword>
<keyword evidence="11" id="KW-0472">Membrane</keyword>
<comment type="subcellular location">
    <subcellularLocation>
        <location evidence="1">Cell membrane</location>
        <topology evidence="1">Single-pass type I membrane protein</topology>
    </subcellularLocation>
</comment>
<reference evidence="17" key="1">
    <citation type="submission" date="2006-10" db="EMBL/GenBank/DDBJ databases">
        <authorList>
            <person name="Amadeo P."/>
            <person name="Zhao Q."/>
            <person name="Wortman J."/>
            <person name="Fraser-Liggett C."/>
            <person name="Carlton J."/>
        </authorList>
    </citation>
    <scope>NUCLEOTIDE SEQUENCE</scope>
    <source>
        <strain evidence="17">G3</strain>
    </source>
</reference>
<dbReference type="InParanoid" id="A2FIZ3"/>
<feature type="domain" description="ALK/LTK-like glycine-rich" evidence="16">
    <location>
        <begin position="7"/>
        <end position="154"/>
    </location>
</feature>
<keyword evidence="7" id="KW-0547">Nucleotide-binding</keyword>
<keyword evidence="9" id="KW-0067">ATP-binding</keyword>
<evidence type="ECO:0000256" key="1">
    <source>
        <dbReference type="ARBA" id="ARBA00004251"/>
    </source>
</evidence>
<evidence type="ECO:0000259" key="16">
    <source>
        <dbReference type="Pfam" id="PF12810"/>
    </source>
</evidence>
<evidence type="ECO:0000256" key="4">
    <source>
        <dbReference type="ARBA" id="ARBA00022679"/>
    </source>
</evidence>
<evidence type="ECO:0000256" key="5">
    <source>
        <dbReference type="ARBA" id="ARBA00022692"/>
    </source>
</evidence>
<evidence type="ECO:0000256" key="7">
    <source>
        <dbReference type="ARBA" id="ARBA00022741"/>
    </source>
</evidence>
<evidence type="ECO:0000256" key="8">
    <source>
        <dbReference type="ARBA" id="ARBA00022777"/>
    </source>
</evidence>
<dbReference type="VEuPathDB" id="TrichDB:TVAG_033280"/>
<keyword evidence="14" id="KW-0675">Receptor</keyword>
<evidence type="ECO:0000256" key="11">
    <source>
        <dbReference type="ARBA" id="ARBA00023136"/>
    </source>
</evidence>
<dbReference type="SMR" id="A2FIZ3"/>
<protein>
    <recommendedName>
        <fullName evidence="2">receptor protein-tyrosine kinase</fullName>
        <ecNumber evidence="2">2.7.10.1</ecNumber>
    </recommendedName>
</protein>
<dbReference type="VEuPathDB" id="TrichDB:TVAGG3_0811110"/>
<evidence type="ECO:0000256" key="13">
    <source>
        <dbReference type="ARBA" id="ARBA00023157"/>
    </source>
</evidence>
<dbReference type="InterPro" id="IPR055163">
    <property type="entry name" value="ALK/LTK-like_GRD"/>
</dbReference>
<evidence type="ECO:0000256" key="10">
    <source>
        <dbReference type="ARBA" id="ARBA00022989"/>
    </source>
</evidence>
<name>A2FIZ3_TRIV3</name>
<dbReference type="EC" id="2.7.10.1" evidence="2"/>
<keyword evidence="12" id="KW-0829">Tyrosine-protein kinase</keyword>
<accession>A2FIZ3</accession>
<evidence type="ECO:0000256" key="12">
    <source>
        <dbReference type="ARBA" id="ARBA00023137"/>
    </source>
</evidence>
<dbReference type="AlphaFoldDB" id="A2FIZ3"/>
<evidence type="ECO:0000256" key="3">
    <source>
        <dbReference type="ARBA" id="ARBA00022475"/>
    </source>
</evidence>
<organism evidence="17 18">
    <name type="scientific">Trichomonas vaginalis (strain ATCC PRA-98 / G3)</name>
    <dbReference type="NCBI Taxonomy" id="412133"/>
    <lineage>
        <taxon>Eukaryota</taxon>
        <taxon>Metamonada</taxon>
        <taxon>Parabasalia</taxon>
        <taxon>Trichomonadida</taxon>
        <taxon>Trichomonadidae</taxon>
        <taxon>Trichomonas</taxon>
    </lineage>
</organism>
<gene>
    <name evidence="17" type="ORF">TVAG_033280</name>
</gene>
<keyword evidence="10" id="KW-1133">Transmembrane helix</keyword>
<evidence type="ECO:0000256" key="9">
    <source>
        <dbReference type="ARBA" id="ARBA00022840"/>
    </source>
</evidence>